<keyword evidence="2" id="KW-1185">Reference proteome</keyword>
<dbReference type="Proteomes" id="UP001364695">
    <property type="component" value="Unassembled WGS sequence"/>
</dbReference>
<protein>
    <submittedName>
        <fullName evidence="1">Metallophosphoesterase family protein</fullName>
    </submittedName>
</protein>
<evidence type="ECO:0000313" key="1">
    <source>
        <dbReference type="EMBL" id="MEJ7138644.1"/>
    </source>
</evidence>
<organism evidence="1 2">
    <name type="scientific">Amphibiibacter pelophylacis</name>
    <dbReference type="NCBI Taxonomy" id="1799477"/>
    <lineage>
        <taxon>Bacteria</taxon>
        <taxon>Pseudomonadati</taxon>
        <taxon>Pseudomonadota</taxon>
        <taxon>Betaproteobacteria</taxon>
        <taxon>Burkholderiales</taxon>
        <taxon>Sphaerotilaceae</taxon>
        <taxon>Amphibiibacter</taxon>
    </lineage>
</organism>
<evidence type="ECO:0000313" key="2">
    <source>
        <dbReference type="Proteomes" id="UP001364695"/>
    </source>
</evidence>
<sequence>MTTPRDLRLAVLSDIHGNLPALQAVMDDLSRRQVDGVLTGVLTLGDHLSGPLWPLDTARRLMAQTGWLQIAGNHERQILQPGPSGQRGASDAFAHAALGEEELAWLAALPATALWRDPAADADDTSGGVLLCHGTPDDDITGLMETLDDRPGRHPRLASAQELDERLSGPSGLAPDVGVVLCGHTHTPRAMRWRGRLLLNPGSVGLPAYSAGGAQPHKVETGSPDARYALLERRSGIWSALLIALPYDYAAAARQAQANGRPEWAHALATGFMP</sequence>
<accession>A0ACC6P355</accession>
<proteinExistence type="predicted"/>
<dbReference type="EMBL" id="JAWDIE010000013">
    <property type="protein sequence ID" value="MEJ7138644.1"/>
    <property type="molecule type" value="Genomic_DNA"/>
</dbReference>
<comment type="caution">
    <text evidence="1">The sequence shown here is derived from an EMBL/GenBank/DDBJ whole genome shotgun (WGS) entry which is preliminary data.</text>
</comment>
<reference evidence="1" key="1">
    <citation type="submission" date="2023-10" db="EMBL/GenBank/DDBJ databases">
        <title>Amphibacter perezi, gen. nov., sp. nov. a novel taxa of the family Comamonadaceae, class Betaproteobacteria isolated from the skin microbiota of Pelophylax perezi from different populations.</title>
        <authorList>
            <person name="Costa S."/>
            <person name="Proenca D.N."/>
            <person name="Lopes I."/>
            <person name="Morais P.V."/>
        </authorList>
    </citation>
    <scope>NUCLEOTIDE SEQUENCE</scope>
    <source>
        <strain evidence="1">SL12-8</strain>
    </source>
</reference>
<name>A0ACC6P355_9BURK</name>
<gene>
    <name evidence="1" type="ORF">RV045_09435</name>
</gene>